<comment type="caution">
    <text evidence="3">The sequence shown here is derived from an EMBL/GenBank/DDBJ whole genome shotgun (WGS) entry which is preliminary data.</text>
</comment>
<name>A0A1V4SH38_RUMHU</name>
<dbReference type="AlphaFoldDB" id="A0A1V4SH38"/>
<dbReference type="RefSeq" id="WP_080065729.1">
    <property type="nucleotide sequence ID" value="NZ_MZGX01000024.1"/>
</dbReference>
<accession>A0A1V4SH38</accession>
<evidence type="ECO:0000256" key="2">
    <source>
        <dbReference type="SAM" id="MobiDB-lite"/>
    </source>
</evidence>
<dbReference type="Proteomes" id="UP000191554">
    <property type="component" value="Unassembled WGS sequence"/>
</dbReference>
<organism evidence="3 4">
    <name type="scientific">Ruminiclostridium hungatei</name>
    <name type="common">Clostridium hungatei</name>
    <dbReference type="NCBI Taxonomy" id="48256"/>
    <lineage>
        <taxon>Bacteria</taxon>
        <taxon>Bacillati</taxon>
        <taxon>Bacillota</taxon>
        <taxon>Clostridia</taxon>
        <taxon>Eubacteriales</taxon>
        <taxon>Oscillospiraceae</taxon>
        <taxon>Ruminiclostridium</taxon>
    </lineage>
</organism>
<dbReference type="SUPFAM" id="SSF53807">
    <property type="entry name" value="Helical backbone' metal receptor"/>
    <property type="match status" value="1"/>
</dbReference>
<dbReference type="PROSITE" id="PS51257">
    <property type="entry name" value="PROKAR_LIPOPROTEIN"/>
    <property type="match status" value="1"/>
</dbReference>
<dbReference type="OrthoDB" id="9787830at2"/>
<dbReference type="STRING" id="48256.CLHUN_32900"/>
<protein>
    <recommendedName>
        <fullName evidence="5">Periplasmic binding protein</fullName>
    </recommendedName>
</protein>
<dbReference type="EMBL" id="MZGX01000024">
    <property type="protein sequence ID" value="OPX42806.1"/>
    <property type="molecule type" value="Genomic_DNA"/>
</dbReference>
<feature type="compositionally biased region" description="Basic and acidic residues" evidence="2">
    <location>
        <begin position="56"/>
        <end position="81"/>
    </location>
</feature>
<dbReference type="InterPro" id="IPR050902">
    <property type="entry name" value="ABC_Transporter_SBP"/>
</dbReference>
<keyword evidence="4" id="KW-1185">Reference proteome</keyword>
<comment type="similarity">
    <text evidence="1">Belongs to the bacterial solute-binding protein 8 family.</text>
</comment>
<feature type="region of interest" description="Disordered" evidence="2">
    <location>
        <begin position="32"/>
        <end position="84"/>
    </location>
</feature>
<gene>
    <name evidence="3" type="ORF">CLHUN_32900</name>
</gene>
<sequence>MKKKYNFILIILIISILLPFLTSCRPSPALTLTIPPEEEPAAVTAENSQALPSEPETDREYPEDDAHPDKASAESSAERWGRNSQASVSTAALAITDYPAENSEANDGNAEYQAVPITVITQEVNETRQINDNNGVQIEIPKKVERIAAGTADSAIIGMLGGIDTLVATSGETGTGLFQKVFPQLKSLPKVWQDSSAAGMSENSFQMLLKAKPQVVLAYSTSFSNNQLQGLKQEGITVVTLPGSNGNTESIISPEYRAFEDVMKKVAIIGQVLGDRTQDGGGNAIQKAQEYTGYCREVMKNMKNCFSFDWKSSFDPLASSYGKRKVTAYIEKYRSGNGVSIYGEKNNLLTSSLTLAGIANSRALSSNIGQSSYVEVDLLNFDTLIVGSREVKASQEYTCWGLEGMNSNVKLVCGPMKQAVNPKGCVSWLEPGPEFILEPLWLATVFSPQSNLYGGSNASAYMGSAVKAFYERFYGYRLSPGELEGILEGPAV</sequence>
<dbReference type="PANTHER" id="PTHR30535:SF34">
    <property type="entry name" value="MOLYBDATE-BINDING PROTEIN MOLA"/>
    <property type="match status" value="1"/>
</dbReference>
<dbReference type="PANTHER" id="PTHR30535">
    <property type="entry name" value="VITAMIN B12-BINDING PROTEIN"/>
    <property type="match status" value="1"/>
</dbReference>
<evidence type="ECO:0008006" key="5">
    <source>
        <dbReference type="Google" id="ProtNLM"/>
    </source>
</evidence>
<evidence type="ECO:0000313" key="4">
    <source>
        <dbReference type="Proteomes" id="UP000191554"/>
    </source>
</evidence>
<proteinExistence type="inferred from homology"/>
<dbReference type="Gene3D" id="3.40.50.1980">
    <property type="entry name" value="Nitrogenase molybdenum iron protein domain"/>
    <property type="match status" value="1"/>
</dbReference>
<evidence type="ECO:0000256" key="1">
    <source>
        <dbReference type="ARBA" id="ARBA00008814"/>
    </source>
</evidence>
<reference evidence="3 4" key="1">
    <citation type="submission" date="2017-03" db="EMBL/GenBank/DDBJ databases">
        <title>Genome sequence of Clostridium hungatei DSM 14427.</title>
        <authorList>
            <person name="Poehlein A."/>
            <person name="Daniel R."/>
        </authorList>
    </citation>
    <scope>NUCLEOTIDE SEQUENCE [LARGE SCALE GENOMIC DNA]</scope>
    <source>
        <strain evidence="3 4">DSM 14427</strain>
    </source>
</reference>
<evidence type="ECO:0000313" key="3">
    <source>
        <dbReference type="EMBL" id="OPX42806.1"/>
    </source>
</evidence>